<dbReference type="AlphaFoldDB" id="A0A6B0UXS9"/>
<protein>
    <submittedName>
        <fullName evidence="1">Putative secreted protein</fullName>
    </submittedName>
</protein>
<reference evidence="1" key="1">
    <citation type="submission" date="2019-12" db="EMBL/GenBank/DDBJ databases">
        <title>An insight into the sialome of adult female Ixodes ricinus ticks feeding for 6 days.</title>
        <authorList>
            <person name="Perner J."/>
            <person name="Ribeiro J.M.C."/>
        </authorList>
    </citation>
    <scope>NUCLEOTIDE SEQUENCE</scope>
    <source>
        <strain evidence="1">Semi-engorged</strain>
        <tissue evidence="1">Salivary glands</tissue>
    </source>
</reference>
<evidence type="ECO:0000313" key="1">
    <source>
        <dbReference type="EMBL" id="MXU94647.1"/>
    </source>
</evidence>
<dbReference type="EMBL" id="GIFC01012564">
    <property type="protein sequence ID" value="MXU94647.1"/>
    <property type="molecule type" value="Transcribed_RNA"/>
</dbReference>
<name>A0A6B0UXS9_IXORI</name>
<organism evidence="1">
    <name type="scientific">Ixodes ricinus</name>
    <name type="common">Common tick</name>
    <name type="synonym">Acarus ricinus</name>
    <dbReference type="NCBI Taxonomy" id="34613"/>
    <lineage>
        <taxon>Eukaryota</taxon>
        <taxon>Metazoa</taxon>
        <taxon>Ecdysozoa</taxon>
        <taxon>Arthropoda</taxon>
        <taxon>Chelicerata</taxon>
        <taxon>Arachnida</taxon>
        <taxon>Acari</taxon>
        <taxon>Parasitiformes</taxon>
        <taxon>Ixodida</taxon>
        <taxon>Ixodoidea</taxon>
        <taxon>Ixodidae</taxon>
        <taxon>Ixodinae</taxon>
        <taxon>Ixodes</taxon>
    </lineage>
</organism>
<proteinExistence type="predicted"/>
<accession>A0A6B0UXS9</accession>
<sequence>MASRAVVCCLSWQWTDTDSYPAVCCDRWSWERLARQEPLFLRPPCEPWPPSLMHHRRITAFYQRTFSPCRVAHFSPHIEDAHKRNVLHFCKLGSRWLLSFLLCRHSSTHRSREPSTAQTAEPTSCPSTSKHRVHFCGHPLHTHTHFSTSDDHCTPIGAPFAQHSTDQ</sequence>